<gene>
    <name evidence="2" type="ordered locus">Mahau_2867</name>
</gene>
<dbReference type="EMBL" id="CP002360">
    <property type="protein sequence ID" value="AEE97991.1"/>
    <property type="molecule type" value="Genomic_DNA"/>
</dbReference>
<evidence type="ECO:0000256" key="1">
    <source>
        <dbReference type="SAM" id="Phobius"/>
    </source>
</evidence>
<keyword evidence="1" id="KW-1133">Transmembrane helix</keyword>
<keyword evidence="1" id="KW-0812">Transmembrane</keyword>
<protein>
    <submittedName>
        <fullName evidence="2">Uncharacterized protein</fullName>
    </submittedName>
</protein>
<dbReference type="AlphaFoldDB" id="F4A0D0"/>
<evidence type="ECO:0000313" key="3">
    <source>
        <dbReference type="Proteomes" id="UP000008457"/>
    </source>
</evidence>
<keyword evidence="3" id="KW-1185">Reference proteome</keyword>
<proteinExistence type="predicted"/>
<dbReference type="HOGENOM" id="CLU_3374491_0_0_9"/>
<feature type="transmembrane region" description="Helical" evidence="1">
    <location>
        <begin position="7"/>
        <end position="32"/>
    </location>
</feature>
<name>F4A0D0_MAHA5</name>
<reference evidence="2 3" key="2">
    <citation type="journal article" date="2011" name="Stand. Genomic Sci.">
        <title>Complete genome sequence of Mahella australiensis type strain (50-1 BON).</title>
        <authorList>
            <person name="Sikorski J."/>
            <person name="Teshima H."/>
            <person name="Nolan M."/>
            <person name="Lucas S."/>
            <person name="Hammon N."/>
            <person name="Deshpande S."/>
            <person name="Cheng J.F."/>
            <person name="Pitluck S."/>
            <person name="Liolios K."/>
            <person name="Pagani I."/>
            <person name="Ivanova N."/>
            <person name="Huntemann M."/>
            <person name="Mavromatis K."/>
            <person name="Ovchinikova G."/>
            <person name="Pati A."/>
            <person name="Tapia R."/>
            <person name="Han C."/>
            <person name="Goodwin L."/>
            <person name="Chen A."/>
            <person name="Palaniappan K."/>
            <person name="Land M."/>
            <person name="Hauser L."/>
            <person name="Ngatchou-Djao O.D."/>
            <person name="Rohde M."/>
            <person name="Pukall R."/>
            <person name="Spring S."/>
            <person name="Abt B."/>
            <person name="Goker M."/>
            <person name="Detter J.C."/>
            <person name="Woyke T."/>
            <person name="Bristow J."/>
            <person name="Markowitz V."/>
            <person name="Hugenholtz P."/>
            <person name="Eisen J.A."/>
            <person name="Kyrpides N.C."/>
            <person name="Klenk H.P."/>
            <person name="Lapidus A."/>
        </authorList>
    </citation>
    <scope>NUCLEOTIDE SEQUENCE [LARGE SCALE GENOMIC DNA]</scope>
    <source>
        <strain evidence="3">DSM 15567 / CIP 107919 / 50-1 BON</strain>
    </source>
</reference>
<accession>F4A0D0</accession>
<reference evidence="3" key="1">
    <citation type="submission" date="2010-11" db="EMBL/GenBank/DDBJ databases">
        <title>The complete genome of Mahella australiensis DSM 15567.</title>
        <authorList>
            <consortium name="US DOE Joint Genome Institute (JGI-PGF)"/>
            <person name="Lucas S."/>
            <person name="Copeland A."/>
            <person name="Lapidus A."/>
            <person name="Bruce D."/>
            <person name="Goodwin L."/>
            <person name="Pitluck S."/>
            <person name="Kyrpides N."/>
            <person name="Mavromatis K."/>
            <person name="Pagani I."/>
            <person name="Ivanova N."/>
            <person name="Teshima H."/>
            <person name="Brettin T."/>
            <person name="Detter J.C."/>
            <person name="Han C."/>
            <person name="Tapia R."/>
            <person name="Land M."/>
            <person name="Hauser L."/>
            <person name="Markowitz V."/>
            <person name="Cheng J.-F."/>
            <person name="Hugenholtz P."/>
            <person name="Woyke T."/>
            <person name="Wu D."/>
            <person name="Spring S."/>
            <person name="Pukall R."/>
            <person name="Steenblock K."/>
            <person name="Schneider S."/>
            <person name="Klenk H.-P."/>
            <person name="Eisen J.A."/>
        </authorList>
    </citation>
    <scope>NUCLEOTIDE SEQUENCE [LARGE SCALE GENOMIC DNA]</scope>
    <source>
        <strain evidence="3">DSM 15567 / CIP 107919 / 50-1 BON</strain>
    </source>
</reference>
<organism evidence="2 3">
    <name type="scientific">Mahella australiensis (strain DSM 15567 / CIP 107919 / 50-1 BON)</name>
    <dbReference type="NCBI Taxonomy" id="697281"/>
    <lineage>
        <taxon>Bacteria</taxon>
        <taxon>Bacillati</taxon>
        <taxon>Bacillota</taxon>
        <taxon>Clostridia</taxon>
        <taxon>Thermoanaerobacterales</taxon>
        <taxon>Thermoanaerobacterales Family IV. Incertae Sedis</taxon>
        <taxon>Mahella</taxon>
    </lineage>
</organism>
<dbReference type="Proteomes" id="UP000008457">
    <property type="component" value="Chromosome"/>
</dbReference>
<evidence type="ECO:0000313" key="2">
    <source>
        <dbReference type="EMBL" id="AEE97991.1"/>
    </source>
</evidence>
<dbReference type="KEGG" id="mas:Mahau_2867"/>
<sequence>MKKVFNYICGVTAEIAFVGVLILIGFVISLLFTM</sequence>
<keyword evidence="1" id="KW-0472">Membrane</keyword>